<dbReference type="SUPFAM" id="SSF51206">
    <property type="entry name" value="cAMP-binding domain-like"/>
    <property type="match status" value="1"/>
</dbReference>
<dbReference type="InterPro" id="IPR050818">
    <property type="entry name" value="KCNH_animal-type"/>
</dbReference>
<dbReference type="SMART" id="SM00100">
    <property type="entry name" value="cNMP"/>
    <property type="match status" value="1"/>
</dbReference>
<dbReference type="PRINTS" id="PR01463">
    <property type="entry name" value="EAGCHANLFMLY"/>
</dbReference>
<comment type="subcellular location">
    <subcellularLocation>
        <location evidence="1">Membrane</location>
        <topology evidence="1">Multi-pass membrane protein</topology>
    </subcellularLocation>
</comment>
<dbReference type="PROSITE" id="PS00889">
    <property type="entry name" value="CNMP_BINDING_2"/>
    <property type="match status" value="1"/>
</dbReference>
<dbReference type="PANTHER" id="PTHR10217:SF435">
    <property type="entry name" value="POTASSIUM VOLTAGE-GATED CHANNEL PROTEIN EAG"/>
    <property type="match status" value="1"/>
</dbReference>
<keyword evidence="11" id="KW-0407">Ion channel</keyword>
<feature type="compositionally biased region" description="Basic and acidic residues" evidence="12">
    <location>
        <begin position="689"/>
        <end position="714"/>
    </location>
</feature>
<evidence type="ECO:0000256" key="12">
    <source>
        <dbReference type="SAM" id="MobiDB-lite"/>
    </source>
</evidence>
<accession>A0AB34IZA2</accession>
<feature type="region of interest" description="Disordered" evidence="12">
    <location>
        <begin position="625"/>
        <end position="760"/>
    </location>
</feature>
<dbReference type="InterPro" id="IPR000595">
    <property type="entry name" value="cNMP-bd_dom"/>
</dbReference>
<dbReference type="GO" id="GO:0005886">
    <property type="term" value="C:plasma membrane"/>
    <property type="evidence" value="ECO:0007669"/>
    <property type="project" value="TreeGrafter"/>
</dbReference>
<dbReference type="Gene3D" id="1.10.287.70">
    <property type="match status" value="1"/>
</dbReference>
<dbReference type="InterPro" id="IPR003938">
    <property type="entry name" value="K_chnl_volt-dep_EAG/ELK/ERG"/>
</dbReference>
<evidence type="ECO:0000256" key="11">
    <source>
        <dbReference type="ARBA" id="ARBA00023303"/>
    </source>
</evidence>
<evidence type="ECO:0000256" key="1">
    <source>
        <dbReference type="ARBA" id="ARBA00004141"/>
    </source>
</evidence>
<evidence type="ECO:0000256" key="6">
    <source>
        <dbReference type="ARBA" id="ARBA00022882"/>
    </source>
</evidence>
<keyword evidence="6" id="KW-0851">Voltage-gated channel</keyword>
<comment type="caution">
    <text evidence="15">The sequence shown here is derived from an EMBL/GenBank/DDBJ whole genome shotgun (WGS) entry which is preliminary data.</text>
</comment>
<dbReference type="GO" id="GO:0005249">
    <property type="term" value="F:voltage-gated potassium channel activity"/>
    <property type="evidence" value="ECO:0007669"/>
    <property type="project" value="InterPro"/>
</dbReference>
<evidence type="ECO:0000313" key="16">
    <source>
        <dbReference type="Proteomes" id="UP001515480"/>
    </source>
</evidence>
<evidence type="ECO:0000256" key="10">
    <source>
        <dbReference type="ARBA" id="ARBA00023136"/>
    </source>
</evidence>
<evidence type="ECO:0000256" key="13">
    <source>
        <dbReference type="SAM" id="Phobius"/>
    </source>
</evidence>
<dbReference type="InterPro" id="IPR005821">
    <property type="entry name" value="Ion_trans_dom"/>
</dbReference>
<keyword evidence="9" id="KW-0406">Ion transport</keyword>
<evidence type="ECO:0000256" key="7">
    <source>
        <dbReference type="ARBA" id="ARBA00022958"/>
    </source>
</evidence>
<evidence type="ECO:0000256" key="4">
    <source>
        <dbReference type="ARBA" id="ARBA00022692"/>
    </source>
</evidence>
<keyword evidence="7" id="KW-0630">Potassium</keyword>
<dbReference type="GO" id="GO:0042391">
    <property type="term" value="P:regulation of membrane potential"/>
    <property type="evidence" value="ECO:0007669"/>
    <property type="project" value="TreeGrafter"/>
</dbReference>
<keyword evidence="2" id="KW-0813">Transport</keyword>
<feature type="transmembrane region" description="Helical" evidence="13">
    <location>
        <begin position="240"/>
        <end position="272"/>
    </location>
</feature>
<gene>
    <name evidence="15" type="ORF">AB1Y20_006593</name>
</gene>
<keyword evidence="10 13" id="KW-0472">Membrane</keyword>
<reference evidence="15 16" key="1">
    <citation type="journal article" date="2024" name="Science">
        <title>Giant polyketide synthase enzymes in the biosynthesis of giant marine polyether toxins.</title>
        <authorList>
            <person name="Fallon T.R."/>
            <person name="Shende V.V."/>
            <person name="Wierzbicki I.H."/>
            <person name="Pendleton A.L."/>
            <person name="Watervoot N.F."/>
            <person name="Auber R.P."/>
            <person name="Gonzalez D.J."/>
            <person name="Wisecaver J.H."/>
            <person name="Moore B.S."/>
        </authorList>
    </citation>
    <scope>NUCLEOTIDE SEQUENCE [LARGE SCALE GENOMIC DNA]</scope>
    <source>
        <strain evidence="15 16">12B1</strain>
    </source>
</reference>
<dbReference type="Pfam" id="PF00027">
    <property type="entry name" value="cNMP_binding"/>
    <property type="match status" value="1"/>
</dbReference>
<proteinExistence type="predicted"/>
<dbReference type="InterPro" id="IPR018490">
    <property type="entry name" value="cNMP-bd_dom_sf"/>
</dbReference>
<evidence type="ECO:0000256" key="5">
    <source>
        <dbReference type="ARBA" id="ARBA00022826"/>
    </source>
</evidence>
<evidence type="ECO:0000256" key="8">
    <source>
        <dbReference type="ARBA" id="ARBA00022989"/>
    </source>
</evidence>
<organism evidence="15 16">
    <name type="scientific">Prymnesium parvum</name>
    <name type="common">Toxic golden alga</name>
    <dbReference type="NCBI Taxonomy" id="97485"/>
    <lineage>
        <taxon>Eukaryota</taxon>
        <taxon>Haptista</taxon>
        <taxon>Haptophyta</taxon>
        <taxon>Prymnesiophyceae</taxon>
        <taxon>Prymnesiales</taxon>
        <taxon>Prymnesiaceae</taxon>
        <taxon>Prymnesium</taxon>
    </lineage>
</organism>
<dbReference type="InterPro" id="IPR018488">
    <property type="entry name" value="cNMP-bd_CS"/>
</dbReference>
<keyword evidence="3" id="KW-0633">Potassium transport</keyword>
<evidence type="ECO:0000256" key="2">
    <source>
        <dbReference type="ARBA" id="ARBA00022448"/>
    </source>
</evidence>
<evidence type="ECO:0000256" key="9">
    <source>
        <dbReference type="ARBA" id="ARBA00023065"/>
    </source>
</evidence>
<dbReference type="CDD" id="cd00038">
    <property type="entry name" value="CAP_ED"/>
    <property type="match status" value="1"/>
</dbReference>
<feature type="transmembrane region" description="Helical" evidence="13">
    <location>
        <begin position="164"/>
        <end position="181"/>
    </location>
</feature>
<evidence type="ECO:0000256" key="3">
    <source>
        <dbReference type="ARBA" id="ARBA00022538"/>
    </source>
</evidence>
<evidence type="ECO:0000313" key="15">
    <source>
        <dbReference type="EMBL" id="KAL1510271.1"/>
    </source>
</evidence>
<dbReference type="GO" id="GO:0034702">
    <property type="term" value="C:monoatomic ion channel complex"/>
    <property type="evidence" value="ECO:0007669"/>
    <property type="project" value="UniProtKB-KW"/>
</dbReference>
<evidence type="ECO:0000259" key="14">
    <source>
        <dbReference type="PROSITE" id="PS50042"/>
    </source>
</evidence>
<dbReference type="InterPro" id="IPR014710">
    <property type="entry name" value="RmlC-like_jellyroll"/>
</dbReference>
<dbReference type="PROSITE" id="PS50042">
    <property type="entry name" value="CNMP_BINDING_3"/>
    <property type="match status" value="1"/>
</dbReference>
<feature type="transmembrane region" description="Helical" evidence="13">
    <location>
        <begin position="133"/>
        <end position="152"/>
    </location>
</feature>
<dbReference type="AlphaFoldDB" id="A0AB34IZA2"/>
<keyword evidence="16" id="KW-1185">Reference proteome</keyword>
<dbReference type="Gene3D" id="1.10.287.630">
    <property type="entry name" value="Helix hairpin bin"/>
    <property type="match status" value="1"/>
</dbReference>
<dbReference type="EMBL" id="JBGBPQ010000015">
    <property type="protein sequence ID" value="KAL1510271.1"/>
    <property type="molecule type" value="Genomic_DNA"/>
</dbReference>
<dbReference type="PANTHER" id="PTHR10217">
    <property type="entry name" value="VOLTAGE AND LIGAND GATED POTASSIUM CHANNEL"/>
    <property type="match status" value="1"/>
</dbReference>
<keyword evidence="5" id="KW-0631">Potassium channel</keyword>
<name>A0AB34IZA2_PRYPA</name>
<dbReference type="Proteomes" id="UP001515480">
    <property type="component" value="Unassembled WGS sequence"/>
</dbReference>
<feature type="domain" description="Cyclic nucleotide-binding" evidence="14">
    <location>
        <begin position="450"/>
        <end position="567"/>
    </location>
</feature>
<feature type="transmembrane region" description="Helical" evidence="13">
    <location>
        <begin position="346"/>
        <end position="364"/>
    </location>
</feature>
<dbReference type="SUPFAM" id="SSF81324">
    <property type="entry name" value="Voltage-gated potassium channels"/>
    <property type="match status" value="1"/>
</dbReference>
<keyword evidence="4 13" id="KW-0812">Transmembrane</keyword>
<sequence>MPPKRDSNGARGAVVALLSHRAPAREPPAEPKQPRTSCLASALGRLPAFLGQETSSSDGASETTRQTSFYDDATLVLADRRAEPTACAHPCLRWLCDWRPRARRPVLLRMSPPKSMDRFVIHPFNRVKLCFDVLIIVCVAYTSFTMPIKITYGTDFLPDIETAVDVLFVLDVVLTFFHGYVDTGYPVLDLRRVSLRYMRSWFLIDLIASIPFDAFNPNLRSLQLIKSLRLFRVQRMLRKYARVAASNTLRVGLTLTTWVFVAHAMSCIYYLIGYVSLCDWEWYETTWISTYWELLNKTTLCEERKLGRVVAVPITSRYIKGLYWALATMSSLGYGTSPVAITDAEYLFSMLCQMLGACIYAFIFGKIAQLIQKLDAWGTRYQGQLDQISEFMRFHRLPNNLCDKLHAYNNFLFSVHQGFDITQIAAALPPTLQNDIYLAMYEPLVRRVPMFETCDEGFIKALCKQLKPQVLLEGDCVFRAHELADMMYFIQNGCIQIVSGDETVVYHTLIEGAYFGELSMLTSQRRTATARALMDCILFFMTFDDFEKAVEGYPSYLNEILEKAISRLESTLKEDEKECAMKAAQTTKQSLVSQRSNKTAITIRVEDAPQVSACAAVGSEKCKHESPSRAKKASVGTHPATAPEQASTAECPPPPPPGAKVTPLACEPPLASTEPCAGAQRNPLVATLPRERRVATRAPDARSDHANGAKDGTRACDAALTESRAQGAAPQPASPPASPPKRCSGMKRASGTGSARASALGLVPRQHGDVVLTKSCVDSKEWLHRAAADSEAVSSTPFGRRSAPLSYAQVARERVTDKMHIPQARA</sequence>
<feature type="compositionally biased region" description="Low complexity" evidence="12">
    <location>
        <begin position="748"/>
        <end position="760"/>
    </location>
</feature>
<protein>
    <recommendedName>
        <fullName evidence="14">Cyclic nucleotide-binding domain-containing protein</fullName>
    </recommendedName>
</protein>
<dbReference type="Pfam" id="PF00520">
    <property type="entry name" value="Ion_trans"/>
    <property type="match status" value="1"/>
</dbReference>
<dbReference type="Gene3D" id="2.60.120.10">
    <property type="entry name" value="Jelly Rolls"/>
    <property type="match status" value="1"/>
</dbReference>
<keyword evidence="8 13" id="KW-1133">Transmembrane helix</keyword>